<accession>A0A1G4BNC4</accession>
<sequence length="105" mass="11441">MEHHDDRQEQHTRAHRDGRGRRGMKNPHGVQPVCRLCIRKPRPDIALRLRSAVLVPRFPFLANPGQGSAADQENTTTSRGPCVTALDAGHGSSDKTDLTALGAKA</sequence>
<proteinExistence type="predicted"/>
<reference evidence="2 3" key="1">
    <citation type="submission" date="2016-09" db="EMBL/GenBank/DDBJ databases">
        <authorList>
            <person name="Capua I."/>
            <person name="De Benedictis P."/>
            <person name="Joannis T."/>
            <person name="Lombin L.H."/>
            <person name="Cattoli G."/>
        </authorList>
    </citation>
    <scope>NUCLEOTIDE SEQUENCE [LARGE SCALE GENOMIC DNA]</scope>
    <source>
        <strain evidence="2 3">IMI 309357</strain>
    </source>
</reference>
<feature type="region of interest" description="Disordered" evidence="1">
    <location>
        <begin position="63"/>
        <end position="105"/>
    </location>
</feature>
<gene>
    <name evidence="2" type="ORF">CORC01_01936</name>
</gene>
<name>A0A1G4BNC4_9PEZI</name>
<feature type="compositionally biased region" description="Polar residues" evidence="1">
    <location>
        <begin position="65"/>
        <end position="79"/>
    </location>
</feature>
<dbReference type="Proteomes" id="UP000176998">
    <property type="component" value="Unassembled WGS sequence"/>
</dbReference>
<organism evidence="2 3">
    <name type="scientific">Colletotrichum orchidophilum</name>
    <dbReference type="NCBI Taxonomy" id="1209926"/>
    <lineage>
        <taxon>Eukaryota</taxon>
        <taxon>Fungi</taxon>
        <taxon>Dikarya</taxon>
        <taxon>Ascomycota</taxon>
        <taxon>Pezizomycotina</taxon>
        <taxon>Sordariomycetes</taxon>
        <taxon>Hypocreomycetidae</taxon>
        <taxon>Glomerellales</taxon>
        <taxon>Glomerellaceae</taxon>
        <taxon>Colletotrichum</taxon>
    </lineage>
</organism>
<protein>
    <submittedName>
        <fullName evidence="2">Uncharacterized protein</fullName>
    </submittedName>
</protein>
<dbReference type="AlphaFoldDB" id="A0A1G4BNC4"/>
<keyword evidence="3" id="KW-1185">Reference proteome</keyword>
<dbReference type="RefSeq" id="XP_022479973.1">
    <property type="nucleotide sequence ID" value="XM_022613589.1"/>
</dbReference>
<evidence type="ECO:0000313" key="3">
    <source>
        <dbReference type="Proteomes" id="UP000176998"/>
    </source>
</evidence>
<evidence type="ECO:0000256" key="1">
    <source>
        <dbReference type="SAM" id="MobiDB-lite"/>
    </source>
</evidence>
<feature type="region of interest" description="Disordered" evidence="1">
    <location>
        <begin position="1"/>
        <end position="29"/>
    </location>
</feature>
<feature type="compositionally biased region" description="Basic and acidic residues" evidence="1">
    <location>
        <begin position="1"/>
        <end position="17"/>
    </location>
</feature>
<evidence type="ECO:0000313" key="2">
    <source>
        <dbReference type="EMBL" id="OHF02835.1"/>
    </source>
</evidence>
<dbReference type="GeneID" id="34555099"/>
<dbReference type="EMBL" id="MJBS01000010">
    <property type="protein sequence ID" value="OHF02835.1"/>
    <property type="molecule type" value="Genomic_DNA"/>
</dbReference>
<comment type="caution">
    <text evidence="2">The sequence shown here is derived from an EMBL/GenBank/DDBJ whole genome shotgun (WGS) entry which is preliminary data.</text>
</comment>